<dbReference type="Pfam" id="PF13924">
    <property type="entry name" value="Lipocalin_5"/>
    <property type="match status" value="1"/>
</dbReference>
<accession>A0AA37TS38</accession>
<dbReference type="RefSeq" id="WP_284324583.1">
    <property type="nucleotide sequence ID" value="NZ_BSPP01000004.1"/>
</dbReference>
<organism evidence="2 3">
    <name type="scientific">Cypionkella aquatica</name>
    <dbReference type="NCBI Taxonomy" id="1756042"/>
    <lineage>
        <taxon>Bacteria</taxon>
        <taxon>Pseudomonadati</taxon>
        <taxon>Pseudomonadota</taxon>
        <taxon>Alphaproteobacteria</taxon>
        <taxon>Rhodobacterales</taxon>
        <taxon>Paracoccaceae</taxon>
        <taxon>Cypionkella</taxon>
    </lineage>
</organism>
<proteinExistence type="predicted"/>
<dbReference type="EMBL" id="BSPP01000004">
    <property type="protein sequence ID" value="GLS86383.1"/>
    <property type="molecule type" value="Genomic_DNA"/>
</dbReference>
<reference evidence="2 3" key="1">
    <citation type="journal article" date="2014" name="Int. J. Syst. Evol. Microbiol.">
        <title>Complete genome sequence of Corynebacterium casei LMG S-19264T (=DSM 44701T), isolated from a smear-ripened cheese.</title>
        <authorList>
            <consortium name="US DOE Joint Genome Institute (JGI-PGF)"/>
            <person name="Walter F."/>
            <person name="Albersmeier A."/>
            <person name="Kalinowski J."/>
            <person name="Ruckert C."/>
        </authorList>
    </citation>
    <scope>NUCLEOTIDE SEQUENCE [LARGE SCALE GENOMIC DNA]</scope>
    <source>
        <strain evidence="2 3">NBRC 111766</strain>
    </source>
</reference>
<gene>
    <name evidence="2" type="ORF">GCM10010873_13570</name>
</gene>
<protein>
    <recommendedName>
        <fullName evidence="1">Lipocalin-like domain-containing protein</fullName>
    </recommendedName>
</protein>
<keyword evidence="3" id="KW-1185">Reference proteome</keyword>
<dbReference type="Proteomes" id="UP001157355">
    <property type="component" value="Unassembled WGS sequence"/>
</dbReference>
<comment type="caution">
    <text evidence="2">The sequence shown here is derived from an EMBL/GenBank/DDBJ whole genome shotgun (WGS) entry which is preliminary data.</text>
</comment>
<dbReference type="InterPro" id="IPR024311">
    <property type="entry name" value="Lipocalin-like"/>
</dbReference>
<dbReference type="AlphaFoldDB" id="A0AA37TS38"/>
<feature type="domain" description="Lipocalin-like" evidence="1">
    <location>
        <begin position="7"/>
        <end position="139"/>
    </location>
</feature>
<sequence>MALADLIGTWRLLSHQFASLESDERRNMFGDDPQGLLMITADSRMMAMITTKDRKTAEGDAGAAALFKSMLAYAGPFRIEAENQLITTVEVAWYPDWVGGEQTREFSLFGDVLSLMTPVVLHPMFGGQKARGILKWQRV</sequence>
<evidence type="ECO:0000313" key="3">
    <source>
        <dbReference type="Proteomes" id="UP001157355"/>
    </source>
</evidence>
<name>A0AA37TS38_9RHOB</name>
<evidence type="ECO:0000259" key="1">
    <source>
        <dbReference type="Pfam" id="PF13924"/>
    </source>
</evidence>
<evidence type="ECO:0000313" key="2">
    <source>
        <dbReference type="EMBL" id="GLS86383.1"/>
    </source>
</evidence>